<evidence type="ECO:0000313" key="7">
    <source>
        <dbReference type="EMBL" id="KNC98779.1"/>
    </source>
</evidence>
<dbReference type="PANTHER" id="PTHR22842">
    <property type="entry name" value="WD40 REPEAT PROTEIN"/>
    <property type="match status" value="1"/>
</dbReference>
<dbReference type="SUPFAM" id="SSF50978">
    <property type="entry name" value="WD40 repeat-like"/>
    <property type="match status" value="1"/>
</dbReference>
<gene>
    <name evidence="7" type="ORF">SPPG_05758</name>
</gene>
<dbReference type="OMA" id="MCWDIRT"/>
<dbReference type="GeneID" id="27689112"/>
<dbReference type="InterPro" id="IPR015943">
    <property type="entry name" value="WD40/YVTN_repeat-like_dom_sf"/>
</dbReference>
<dbReference type="InterPro" id="IPR036322">
    <property type="entry name" value="WD40_repeat_dom_sf"/>
</dbReference>
<evidence type="ECO:0000256" key="1">
    <source>
        <dbReference type="ARBA" id="ARBA00004496"/>
    </source>
</evidence>
<organism evidence="7 8">
    <name type="scientific">Spizellomyces punctatus (strain DAOM BR117)</name>
    <dbReference type="NCBI Taxonomy" id="645134"/>
    <lineage>
        <taxon>Eukaryota</taxon>
        <taxon>Fungi</taxon>
        <taxon>Fungi incertae sedis</taxon>
        <taxon>Chytridiomycota</taxon>
        <taxon>Chytridiomycota incertae sedis</taxon>
        <taxon>Chytridiomycetes</taxon>
        <taxon>Spizellomycetales</taxon>
        <taxon>Spizellomycetaceae</taxon>
        <taxon>Spizellomyces</taxon>
    </lineage>
</organism>
<name>A0A0L0HCW7_SPIPD</name>
<proteinExistence type="inferred from homology"/>
<feature type="repeat" description="WD" evidence="6">
    <location>
        <begin position="57"/>
        <end position="101"/>
    </location>
</feature>
<evidence type="ECO:0000313" key="8">
    <source>
        <dbReference type="Proteomes" id="UP000053201"/>
    </source>
</evidence>
<dbReference type="SMART" id="SM00320">
    <property type="entry name" value="WD40"/>
    <property type="match status" value="7"/>
</dbReference>
<dbReference type="OrthoDB" id="1068471at2759"/>
<dbReference type="InterPro" id="IPR001680">
    <property type="entry name" value="WD40_rpt"/>
</dbReference>
<keyword evidence="4" id="KW-0677">Repeat</keyword>
<dbReference type="eggNOG" id="KOG0316">
    <property type="taxonomic scope" value="Eukaryota"/>
</dbReference>
<comment type="similarity">
    <text evidence="5">Belongs to the WD repeat MORG1 family.</text>
</comment>
<dbReference type="STRING" id="645134.A0A0L0HCW7"/>
<dbReference type="Proteomes" id="UP000053201">
    <property type="component" value="Unassembled WGS sequence"/>
</dbReference>
<feature type="repeat" description="WD" evidence="6">
    <location>
        <begin position="270"/>
        <end position="306"/>
    </location>
</feature>
<evidence type="ECO:0000256" key="2">
    <source>
        <dbReference type="ARBA" id="ARBA00022490"/>
    </source>
</evidence>
<evidence type="ECO:0000256" key="6">
    <source>
        <dbReference type="PROSITE-ProRule" id="PRU00221"/>
    </source>
</evidence>
<dbReference type="GO" id="GO:0005737">
    <property type="term" value="C:cytoplasm"/>
    <property type="evidence" value="ECO:0007669"/>
    <property type="project" value="UniProtKB-SubCell"/>
</dbReference>
<feature type="repeat" description="WD" evidence="6">
    <location>
        <begin position="102"/>
        <end position="143"/>
    </location>
</feature>
<dbReference type="EMBL" id="KQ257459">
    <property type="protein sequence ID" value="KNC98779.1"/>
    <property type="molecule type" value="Genomic_DNA"/>
</dbReference>
<dbReference type="InParanoid" id="A0A0L0HCW7"/>
<dbReference type="PROSITE" id="PS50082">
    <property type="entry name" value="WD_REPEATS_2"/>
    <property type="match status" value="5"/>
</dbReference>
<evidence type="ECO:0000256" key="3">
    <source>
        <dbReference type="ARBA" id="ARBA00022574"/>
    </source>
</evidence>
<feature type="repeat" description="WD" evidence="6">
    <location>
        <begin position="247"/>
        <end position="269"/>
    </location>
</feature>
<evidence type="ECO:0000256" key="4">
    <source>
        <dbReference type="ARBA" id="ARBA00022737"/>
    </source>
</evidence>
<dbReference type="Gene3D" id="2.130.10.10">
    <property type="entry name" value="YVTN repeat-like/Quinoprotein amine dehydrogenase"/>
    <property type="match status" value="1"/>
</dbReference>
<feature type="repeat" description="WD" evidence="6">
    <location>
        <begin position="15"/>
        <end position="56"/>
    </location>
</feature>
<dbReference type="VEuPathDB" id="FungiDB:SPPG_05758"/>
<dbReference type="RefSeq" id="XP_016606819.1">
    <property type="nucleotide sequence ID" value="XM_016753968.1"/>
</dbReference>
<evidence type="ECO:0000256" key="5">
    <source>
        <dbReference type="ARBA" id="ARBA00038145"/>
    </source>
</evidence>
<reference evidence="7 8" key="1">
    <citation type="submission" date="2009-08" db="EMBL/GenBank/DDBJ databases">
        <title>The Genome Sequence of Spizellomyces punctatus strain DAOM BR117.</title>
        <authorList>
            <consortium name="The Broad Institute Genome Sequencing Platform"/>
            <person name="Russ C."/>
            <person name="Cuomo C."/>
            <person name="Shea T."/>
            <person name="Young S.K."/>
            <person name="Zeng Q."/>
            <person name="Koehrsen M."/>
            <person name="Haas B."/>
            <person name="Borodovsky M."/>
            <person name="Guigo R."/>
            <person name="Alvarado L."/>
            <person name="Berlin A."/>
            <person name="Bochicchio J."/>
            <person name="Borenstein D."/>
            <person name="Chapman S."/>
            <person name="Chen Z."/>
            <person name="Engels R."/>
            <person name="Freedman E."/>
            <person name="Gellesch M."/>
            <person name="Goldberg J."/>
            <person name="Griggs A."/>
            <person name="Gujja S."/>
            <person name="Heiman D."/>
            <person name="Hepburn T."/>
            <person name="Howarth C."/>
            <person name="Jen D."/>
            <person name="Larson L."/>
            <person name="Lewis B."/>
            <person name="Mehta T."/>
            <person name="Park D."/>
            <person name="Pearson M."/>
            <person name="Roberts A."/>
            <person name="Saif S."/>
            <person name="Shenoy N."/>
            <person name="Sisk P."/>
            <person name="Stolte C."/>
            <person name="Sykes S."/>
            <person name="Thomson T."/>
            <person name="Walk T."/>
            <person name="White J."/>
            <person name="Yandava C."/>
            <person name="Burger G."/>
            <person name="Gray M.W."/>
            <person name="Holland P.W.H."/>
            <person name="King N."/>
            <person name="Lang F.B.F."/>
            <person name="Roger A.J."/>
            <person name="Ruiz-Trillo I."/>
            <person name="Lander E."/>
            <person name="Nusbaum C."/>
        </authorList>
    </citation>
    <scope>NUCLEOTIDE SEQUENCE [LARGE SCALE GENOMIC DNA]</scope>
    <source>
        <strain evidence="7 8">DAOM BR117</strain>
    </source>
</reference>
<dbReference type="FunCoup" id="A0A0L0HCW7">
    <property type="interactions" value="144"/>
</dbReference>
<dbReference type="InterPro" id="IPR051980">
    <property type="entry name" value="WD_repeat_MORG1"/>
</dbReference>
<dbReference type="PANTHER" id="PTHR22842:SF3">
    <property type="entry name" value="WD REPEAT DOMAIN-CONTAINING PROTEIN 83"/>
    <property type="match status" value="1"/>
</dbReference>
<dbReference type="CDD" id="cd00200">
    <property type="entry name" value="WD40"/>
    <property type="match status" value="1"/>
</dbReference>
<accession>A0A0L0HCW7</accession>
<keyword evidence="2" id="KW-0963">Cytoplasm</keyword>
<keyword evidence="3 6" id="KW-0853">WD repeat</keyword>
<dbReference type="Pfam" id="PF00400">
    <property type="entry name" value="WD40"/>
    <property type="match status" value="6"/>
</dbReference>
<dbReference type="PROSITE" id="PS50294">
    <property type="entry name" value="WD_REPEATS_REGION"/>
    <property type="match status" value="3"/>
</dbReference>
<dbReference type="GO" id="GO:0071013">
    <property type="term" value="C:catalytic step 2 spliceosome"/>
    <property type="evidence" value="ECO:0007669"/>
    <property type="project" value="TreeGrafter"/>
</dbReference>
<dbReference type="PRINTS" id="PR00320">
    <property type="entry name" value="GPROTEINBRPT"/>
</dbReference>
<dbReference type="AlphaFoldDB" id="A0A0L0HCW7"/>
<dbReference type="InterPro" id="IPR020472">
    <property type="entry name" value="WD40_PAC1"/>
</dbReference>
<keyword evidence="8" id="KW-1185">Reference proteome</keyword>
<sequence length="306" mass="33412">MSSDDLLPSREVRSLHGHKGPVHAVRYNQDGNYILTAGSDRTIRLWNPETGLSIKTYEGHGKDVFAVCVPPTGADNSRFASCSADRSVFIWDVGTGRPTRRFTGHHQRVNAVAFNAEATVVVSGSYDASVRCWDSRSNSRTPIQLLEDAKDSVEAVQVLDTEILTGSVDGCVRIYDIRMGEVITDKVGHAVTSATFTGDKNCVLVSSLDSTLRLFDKENGELLNDYKGHKNDEYRLISCLSNTDAHVISGSEDGNIYMWDLVEGNLLRTIKAHNRAVTCVAYHPKKAGMTSSSVDGTVKVWGGADT</sequence>
<dbReference type="GO" id="GO:0045292">
    <property type="term" value="P:mRNA cis splicing, via spliceosome"/>
    <property type="evidence" value="ECO:0007669"/>
    <property type="project" value="EnsemblFungi"/>
</dbReference>
<comment type="subcellular location">
    <subcellularLocation>
        <location evidence="1">Cytoplasm</location>
    </subcellularLocation>
</comment>
<protein>
    <submittedName>
        <fullName evidence="7">Uncharacterized protein</fullName>
    </submittedName>
</protein>